<name>A0A0X3BMK0_9EURY</name>
<proteinExistence type="predicted"/>
<dbReference type="Proteomes" id="UP000069850">
    <property type="component" value="Chromosome 1"/>
</dbReference>
<reference evidence="1 2" key="1">
    <citation type="submission" date="2016-01" db="EMBL/GenBank/DDBJ databases">
        <authorList>
            <person name="Manzoor S."/>
        </authorList>
    </citation>
    <scope>NUCLEOTIDE SEQUENCE [LARGE SCALE GENOMIC DNA]</scope>
    <source>
        <strain evidence="1">Methanoculleus sp MAB1</strain>
    </source>
</reference>
<dbReference type="GeneID" id="24787084"/>
<dbReference type="KEGG" id="mema:MMAB1_1621"/>
<dbReference type="AlphaFoldDB" id="A0A0X3BMK0"/>
<gene>
    <name evidence="1" type="ORF">MMAB1_1621</name>
</gene>
<evidence type="ECO:0000313" key="2">
    <source>
        <dbReference type="Proteomes" id="UP000069850"/>
    </source>
</evidence>
<evidence type="ECO:0000313" key="1">
    <source>
        <dbReference type="EMBL" id="CVK32834.1"/>
    </source>
</evidence>
<sequence length="60" mass="7311">MGLFDRLGDRLRDLKDDYDIRKVEEAAILEEEHKLIRDYNLKRTGQIGRYLVDDRPRHQR</sequence>
<accession>A0A0X3BMK0</accession>
<protein>
    <submittedName>
        <fullName evidence="1">Uncharacterized protein</fullName>
    </submittedName>
</protein>
<dbReference type="EMBL" id="LT158599">
    <property type="protein sequence ID" value="CVK32834.1"/>
    <property type="molecule type" value="Genomic_DNA"/>
</dbReference>
<dbReference type="GeneID" id="43321694"/>
<dbReference type="RefSeq" id="WP_014867183.1">
    <property type="nucleotide sequence ID" value="NZ_DAIMMY010000079.1"/>
</dbReference>
<organism evidence="1 2">
    <name type="scientific">Methanoculleus bourgensis</name>
    <dbReference type="NCBI Taxonomy" id="83986"/>
    <lineage>
        <taxon>Archaea</taxon>
        <taxon>Methanobacteriati</taxon>
        <taxon>Methanobacteriota</taxon>
        <taxon>Stenosarchaea group</taxon>
        <taxon>Methanomicrobia</taxon>
        <taxon>Methanomicrobiales</taxon>
        <taxon>Methanomicrobiaceae</taxon>
        <taxon>Methanoculleus</taxon>
    </lineage>
</organism>